<dbReference type="EMBL" id="ANJA01003126">
    <property type="protein sequence ID" value="ETO65957.1"/>
    <property type="molecule type" value="Genomic_DNA"/>
</dbReference>
<accession>A0A080ZH46</accession>
<organism evidence="1 2">
    <name type="scientific">Phytophthora nicotianae P1976</name>
    <dbReference type="NCBI Taxonomy" id="1317066"/>
    <lineage>
        <taxon>Eukaryota</taxon>
        <taxon>Sar</taxon>
        <taxon>Stramenopiles</taxon>
        <taxon>Oomycota</taxon>
        <taxon>Peronosporomycetes</taxon>
        <taxon>Peronosporales</taxon>
        <taxon>Peronosporaceae</taxon>
        <taxon>Phytophthora</taxon>
    </lineage>
</organism>
<evidence type="ECO:0000313" key="1">
    <source>
        <dbReference type="EMBL" id="ETO65957.1"/>
    </source>
</evidence>
<evidence type="ECO:0000313" key="2">
    <source>
        <dbReference type="Proteomes" id="UP000028582"/>
    </source>
</evidence>
<protein>
    <submittedName>
        <fullName evidence="1">Uncharacterized protein</fullName>
    </submittedName>
</protein>
<gene>
    <name evidence="1" type="ORF">F444_16803</name>
</gene>
<proteinExistence type="predicted"/>
<name>A0A080ZH46_PHYNI</name>
<comment type="caution">
    <text evidence="1">The sequence shown here is derived from an EMBL/GenBank/DDBJ whole genome shotgun (WGS) entry which is preliminary data.</text>
</comment>
<dbReference type="AlphaFoldDB" id="A0A080ZH46"/>
<sequence>MQVVQRISKEEVQKFHASFFLSQCSGSSSRDLWHRDQ</sequence>
<reference evidence="1 2" key="1">
    <citation type="submission" date="2013-11" db="EMBL/GenBank/DDBJ databases">
        <title>The Genome Sequence of Phytophthora parasitica P1976.</title>
        <authorList>
            <consortium name="The Broad Institute Genomics Platform"/>
            <person name="Russ C."/>
            <person name="Tyler B."/>
            <person name="Panabieres F."/>
            <person name="Shan W."/>
            <person name="Tripathy S."/>
            <person name="Grunwald N."/>
            <person name="Machado M."/>
            <person name="Johnson C.S."/>
            <person name="Walker B."/>
            <person name="Young S."/>
            <person name="Zeng Q."/>
            <person name="Gargeya S."/>
            <person name="Fitzgerald M."/>
            <person name="Haas B."/>
            <person name="Abouelleil A."/>
            <person name="Allen A.W."/>
            <person name="Alvarado L."/>
            <person name="Arachchi H.M."/>
            <person name="Berlin A.M."/>
            <person name="Chapman S.B."/>
            <person name="Gainer-Dewar J."/>
            <person name="Goldberg J."/>
            <person name="Griggs A."/>
            <person name="Gujja S."/>
            <person name="Hansen M."/>
            <person name="Howarth C."/>
            <person name="Imamovic A."/>
            <person name="Ireland A."/>
            <person name="Larimer J."/>
            <person name="McCowan C."/>
            <person name="Murphy C."/>
            <person name="Pearson M."/>
            <person name="Poon T.W."/>
            <person name="Priest M."/>
            <person name="Roberts A."/>
            <person name="Saif S."/>
            <person name="Shea T."/>
            <person name="Sisk P."/>
            <person name="Sykes S."/>
            <person name="Wortman J."/>
            <person name="Nusbaum C."/>
            <person name="Birren B."/>
        </authorList>
    </citation>
    <scope>NUCLEOTIDE SEQUENCE [LARGE SCALE GENOMIC DNA]</scope>
    <source>
        <strain evidence="1 2">P1976</strain>
    </source>
</reference>
<dbReference type="Proteomes" id="UP000028582">
    <property type="component" value="Unassembled WGS sequence"/>
</dbReference>